<dbReference type="Proteomes" id="UP000673375">
    <property type="component" value="Unassembled WGS sequence"/>
</dbReference>
<comment type="caution">
    <text evidence="1">The sequence shown here is derived from an EMBL/GenBank/DDBJ whole genome shotgun (WGS) entry which is preliminary data.</text>
</comment>
<protein>
    <submittedName>
        <fullName evidence="1">Uncharacterized protein</fullName>
    </submittedName>
</protein>
<name>A0ABS4CJ16_9ENTE</name>
<keyword evidence="2" id="KW-1185">Reference proteome</keyword>
<dbReference type="EMBL" id="JAEDXU010000004">
    <property type="protein sequence ID" value="MBP1046604.1"/>
    <property type="molecule type" value="Genomic_DNA"/>
</dbReference>
<evidence type="ECO:0000313" key="1">
    <source>
        <dbReference type="EMBL" id="MBP1046604.1"/>
    </source>
</evidence>
<sequence>MKSKLAIDFVNRTLNEGDYGYTLRNYLKIDTLDYLLLDNMDGITFLHMTDFNYGRCFAYMFMEDIQLSKSFFTVKAREEVIQRGYIEFISLKISAISPFFYMDKAMYIPEEGKLRIVLLDQFKNEKLEEKFSNILLNLDEKFDRVDPDDLRIPLEGVRLENVEPEDVTIGRYLFE</sequence>
<accession>A0ABS4CJ16</accession>
<gene>
    <name evidence="1" type="ORF">I6N96_09920</name>
</gene>
<evidence type="ECO:0000313" key="2">
    <source>
        <dbReference type="Proteomes" id="UP000673375"/>
    </source>
</evidence>
<organism evidence="1 2">
    <name type="scientific">Enterococcus larvae</name>
    <dbReference type="NCBI Taxonomy" id="2794352"/>
    <lineage>
        <taxon>Bacteria</taxon>
        <taxon>Bacillati</taxon>
        <taxon>Bacillota</taxon>
        <taxon>Bacilli</taxon>
        <taxon>Lactobacillales</taxon>
        <taxon>Enterococcaceae</taxon>
        <taxon>Enterococcus</taxon>
    </lineage>
</organism>
<dbReference type="RefSeq" id="WP_209557397.1">
    <property type="nucleotide sequence ID" value="NZ_JAEDXU010000004.1"/>
</dbReference>
<proteinExistence type="predicted"/>
<reference evidence="1 2" key="1">
    <citation type="submission" date="2020-12" db="EMBL/GenBank/DDBJ databases">
        <title>Vagococcus allomyrinae sp. nov. and Enterococcus lavae sp. nov., isolated from the larvae of Allomyrina dichotoma.</title>
        <authorList>
            <person name="Lee S.D."/>
        </authorList>
    </citation>
    <scope>NUCLEOTIDE SEQUENCE [LARGE SCALE GENOMIC DNA]</scope>
    <source>
        <strain evidence="1 2">BWM-S5</strain>
    </source>
</reference>